<proteinExistence type="predicted"/>
<evidence type="ECO:0000313" key="2">
    <source>
        <dbReference type="Proteomes" id="UP001285263"/>
    </source>
</evidence>
<name>A0ABU5DRA4_9BURK</name>
<keyword evidence="2" id="KW-1185">Reference proteome</keyword>
<evidence type="ECO:0000313" key="1">
    <source>
        <dbReference type="EMBL" id="MDY0748852.1"/>
    </source>
</evidence>
<dbReference type="Proteomes" id="UP001285263">
    <property type="component" value="Unassembled WGS sequence"/>
</dbReference>
<organism evidence="1 2">
    <name type="scientific">Roseateles agri</name>
    <dbReference type="NCBI Taxonomy" id="3098619"/>
    <lineage>
        <taxon>Bacteria</taxon>
        <taxon>Pseudomonadati</taxon>
        <taxon>Pseudomonadota</taxon>
        <taxon>Betaproteobacteria</taxon>
        <taxon>Burkholderiales</taxon>
        <taxon>Sphaerotilaceae</taxon>
        <taxon>Roseateles</taxon>
    </lineage>
</organism>
<reference evidence="1 2" key="1">
    <citation type="submission" date="2023-11" db="EMBL/GenBank/DDBJ databases">
        <title>Paucibacter sp. nov., isolated from fresh soil in Korea.</title>
        <authorList>
            <person name="Le N.T.T."/>
        </authorList>
    </citation>
    <scope>NUCLEOTIDE SEQUENCE [LARGE SCALE GENOMIC DNA]</scope>
    <source>
        <strain evidence="1 2">R3-3</strain>
    </source>
</reference>
<sequence>MLEQRYQKTEAGRAEIKARSLTALSRSGRNLLLVMDGSRSAREWLAMVQGATAGDVELLLSQGLIGSLSAAVPAPAPVAAAAAAVVAPAPAPAAVGYAELYAYLTGNAKPFFGLIKGYRIVLDVERCADLPALQVLAERFALGVEREHGAMKAREVRQSLGLPL</sequence>
<protein>
    <submittedName>
        <fullName evidence="1">Uncharacterized protein</fullName>
    </submittedName>
</protein>
<gene>
    <name evidence="1" type="ORF">SNE35_30415</name>
</gene>
<comment type="caution">
    <text evidence="1">The sequence shown here is derived from an EMBL/GenBank/DDBJ whole genome shotgun (WGS) entry which is preliminary data.</text>
</comment>
<accession>A0ABU5DRA4</accession>
<dbReference type="EMBL" id="JAXCLA010000012">
    <property type="protein sequence ID" value="MDY0748852.1"/>
    <property type="molecule type" value="Genomic_DNA"/>
</dbReference>